<dbReference type="Proteomes" id="UP001500298">
    <property type="component" value="Unassembled WGS sequence"/>
</dbReference>
<organism evidence="12 13">
    <name type="scientific">Algivirga pacifica</name>
    <dbReference type="NCBI Taxonomy" id="1162670"/>
    <lineage>
        <taxon>Bacteria</taxon>
        <taxon>Pseudomonadati</taxon>
        <taxon>Bacteroidota</taxon>
        <taxon>Cytophagia</taxon>
        <taxon>Cytophagales</taxon>
        <taxon>Flammeovirgaceae</taxon>
        <taxon>Algivirga</taxon>
    </lineage>
</organism>
<keyword evidence="3 9" id="KW-0132">Cell division</keyword>
<evidence type="ECO:0000256" key="1">
    <source>
        <dbReference type="ARBA" id="ARBA00004496"/>
    </source>
</evidence>
<feature type="active site" description="O-(3'-phospho-DNA)-tyrosine intermediate" evidence="9">
    <location>
        <position position="283"/>
    </location>
</feature>
<evidence type="ECO:0000256" key="6">
    <source>
        <dbReference type="ARBA" id="ARBA00023125"/>
    </source>
</evidence>
<comment type="caution">
    <text evidence="12">The sequence shown here is derived from an EMBL/GenBank/DDBJ whole genome shotgun (WGS) entry which is preliminary data.</text>
</comment>
<dbReference type="Gene3D" id="1.10.443.10">
    <property type="entry name" value="Intergrase catalytic core"/>
    <property type="match status" value="1"/>
</dbReference>
<name>A0ABP9D8L8_9BACT</name>
<dbReference type="SUPFAM" id="SSF56349">
    <property type="entry name" value="DNA breaking-rejoining enzymes"/>
    <property type="match status" value="1"/>
</dbReference>
<dbReference type="Pfam" id="PF00589">
    <property type="entry name" value="Phage_integrase"/>
    <property type="match status" value="1"/>
</dbReference>
<dbReference type="PANTHER" id="PTHR30349:SF81">
    <property type="entry name" value="TYROSINE RECOMBINASE XERC"/>
    <property type="match status" value="1"/>
</dbReference>
<comment type="similarity">
    <text evidence="9">Belongs to the 'phage' integrase family. XerC subfamily.</text>
</comment>
<evidence type="ECO:0000256" key="4">
    <source>
        <dbReference type="ARBA" id="ARBA00022829"/>
    </source>
</evidence>
<keyword evidence="7 9" id="KW-0233">DNA recombination</keyword>
<dbReference type="PROSITE" id="PS51898">
    <property type="entry name" value="TYR_RECOMBINASE"/>
    <property type="match status" value="1"/>
</dbReference>
<dbReference type="NCBIfam" id="NF001399">
    <property type="entry name" value="PRK00283.1"/>
    <property type="match status" value="1"/>
</dbReference>
<comment type="subcellular location">
    <subcellularLocation>
        <location evidence="1 9">Cytoplasm</location>
    </subcellularLocation>
</comment>
<dbReference type="InterPro" id="IPR010998">
    <property type="entry name" value="Integrase_recombinase_N"/>
</dbReference>
<keyword evidence="2 9" id="KW-0963">Cytoplasm</keyword>
<dbReference type="InterPro" id="IPR050090">
    <property type="entry name" value="Tyrosine_recombinase_XerCD"/>
</dbReference>
<reference evidence="13" key="1">
    <citation type="journal article" date="2019" name="Int. J. Syst. Evol. Microbiol.">
        <title>The Global Catalogue of Microorganisms (GCM) 10K type strain sequencing project: providing services to taxonomists for standard genome sequencing and annotation.</title>
        <authorList>
            <consortium name="The Broad Institute Genomics Platform"/>
            <consortium name="The Broad Institute Genome Sequencing Center for Infectious Disease"/>
            <person name="Wu L."/>
            <person name="Ma J."/>
        </authorList>
    </citation>
    <scope>NUCLEOTIDE SEQUENCE [LARGE SCALE GENOMIC DNA]</scope>
    <source>
        <strain evidence="13">JCM 18326</strain>
    </source>
</reference>
<keyword evidence="6 9" id="KW-0238">DNA-binding</keyword>
<gene>
    <name evidence="12" type="primary">xerD</name>
    <name evidence="9" type="synonym">xerC</name>
    <name evidence="12" type="ORF">GCM10023331_17000</name>
</gene>
<evidence type="ECO:0000256" key="5">
    <source>
        <dbReference type="ARBA" id="ARBA00022908"/>
    </source>
</evidence>
<dbReference type="InterPro" id="IPR011010">
    <property type="entry name" value="DNA_brk_join_enz"/>
</dbReference>
<dbReference type="Pfam" id="PF02899">
    <property type="entry name" value="Phage_int_SAM_1"/>
    <property type="match status" value="1"/>
</dbReference>
<evidence type="ECO:0000259" key="10">
    <source>
        <dbReference type="PROSITE" id="PS51898"/>
    </source>
</evidence>
<accession>A0ABP9D8L8</accession>
<feature type="active site" evidence="9">
    <location>
        <position position="248"/>
    </location>
</feature>
<evidence type="ECO:0000313" key="12">
    <source>
        <dbReference type="EMBL" id="GAA4832404.1"/>
    </source>
</evidence>
<dbReference type="InterPro" id="IPR004107">
    <property type="entry name" value="Integrase_SAM-like_N"/>
</dbReference>
<evidence type="ECO:0000256" key="2">
    <source>
        <dbReference type="ARBA" id="ARBA00022490"/>
    </source>
</evidence>
<comment type="subunit">
    <text evidence="9">Forms a cyclic heterotetrameric complex composed of two molecules of XerC and two molecules of XerD.</text>
</comment>
<keyword evidence="4 9" id="KW-0159">Chromosome partition</keyword>
<protein>
    <recommendedName>
        <fullName evidence="9">Tyrosine recombinase XerC</fullName>
    </recommendedName>
</protein>
<dbReference type="RefSeq" id="WP_345370937.1">
    <property type="nucleotide sequence ID" value="NZ_BAABJX010000026.1"/>
</dbReference>
<feature type="active site" evidence="9">
    <location>
        <position position="274"/>
    </location>
</feature>
<feature type="active site" evidence="9">
    <location>
        <position position="176"/>
    </location>
</feature>
<dbReference type="InterPro" id="IPR023009">
    <property type="entry name" value="Tyrosine_recombinase_XerC/XerD"/>
</dbReference>
<keyword evidence="8 9" id="KW-0131">Cell cycle</keyword>
<evidence type="ECO:0000313" key="13">
    <source>
        <dbReference type="Proteomes" id="UP001500298"/>
    </source>
</evidence>
<proteinExistence type="inferred from homology"/>
<dbReference type="PROSITE" id="PS51900">
    <property type="entry name" value="CB"/>
    <property type="match status" value="1"/>
</dbReference>
<dbReference type="PANTHER" id="PTHR30349">
    <property type="entry name" value="PHAGE INTEGRASE-RELATED"/>
    <property type="match status" value="1"/>
</dbReference>
<evidence type="ECO:0000259" key="11">
    <source>
        <dbReference type="PROSITE" id="PS51900"/>
    </source>
</evidence>
<dbReference type="HAMAP" id="MF_01808">
    <property type="entry name" value="Recomb_XerC_XerD"/>
    <property type="match status" value="1"/>
</dbReference>
<dbReference type="InterPro" id="IPR044068">
    <property type="entry name" value="CB"/>
</dbReference>
<dbReference type="InterPro" id="IPR002104">
    <property type="entry name" value="Integrase_catalytic"/>
</dbReference>
<dbReference type="InterPro" id="IPR013762">
    <property type="entry name" value="Integrase-like_cat_sf"/>
</dbReference>
<dbReference type="Gene3D" id="1.10.150.130">
    <property type="match status" value="1"/>
</dbReference>
<dbReference type="SUPFAM" id="SSF47823">
    <property type="entry name" value="lambda integrase-like, N-terminal domain"/>
    <property type="match status" value="1"/>
</dbReference>
<feature type="active site" evidence="9">
    <location>
        <position position="251"/>
    </location>
</feature>
<keyword evidence="13" id="KW-1185">Reference proteome</keyword>
<feature type="domain" description="Core-binding (CB)" evidence="11">
    <location>
        <begin position="3"/>
        <end position="91"/>
    </location>
</feature>
<dbReference type="NCBIfam" id="NF040815">
    <property type="entry name" value="recomb_XerA_Arch"/>
    <property type="match status" value="1"/>
</dbReference>
<evidence type="ECO:0000256" key="7">
    <source>
        <dbReference type="ARBA" id="ARBA00023172"/>
    </source>
</evidence>
<evidence type="ECO:0000256" key="3">
    <source>
        <dbReference type="ARBA" id="ARBA00022618"/>
    </source>
</evidence>
<comment type="function">
    <text evidence="9">Site-specific tyrosine recombinase, which acts by catalyzing the cutting and rejoining of the recombining DNA molecules. The XerC-XerD complex is essential to convert dimers of the bacterial chromosome into monomers to permit their segregation at cell division. It also contributes to the segregational stability of plasmids.</text>
</comment>
<dbReference type="CDD" id="cd00798">
    <property type="entry name" value="INT_XerDC_C"/>
    <property type="match status" value="1"/>
</dbReference>
<evidence type="ECO:0000256" key="8">
    <source>
        <dbReference type="ARBA" id="ARBA00023306"/>
    </source>
</evidence>
<dbReference type="EMBL" id="BAABJX010000026">
    <property type="protein sequence ID" value="GAA4832404.1"/>
    <property type="molecule type" value="Genomic_DNA"/>
</dbReference>
<feature type="active site" evidence="9">
    <location>
        <position position="152"/>
    </location>
</feature>
<keyword evidence="5 9" id="KW-0229">DNA integration</keyword>
<evidence type="ECO:0000256" key="9">
    <source>
        <dbReference type="HAMAP-Rule" id="MF_01808"/>
    </source>
</evidence>
<feature type="domain" description="Tyr recombinase" evidence="10">
    <location>
        <begin position="112"/>
        <end position="296"/>
    </location>
</feature>
<sequence>MYLNWEESIQEFEFHMRLERNMSAHTIENYGRDLRKLSAYLAMGELSYTPDTLPTTIVEAFFRYLNEQFHLSARTQARIVSSLKSFYRFIHDHYDISHNPVQLLSSPRLPQKLPDILSLEEINEMIAALPKDTVEGVRNRAILEVLYACGLRVSELINLKIEQLYFELGFIKVIGKGDKERYVPIGESAMKACLNYLDNYRGLGKIKDDSSAFLFLNRRGGSLSRVMIFHIIKKLALLTGIQRSVSPHTFRHSFATHLVEGGADLRAVQEMLGHESIHTTEIYTHLDTNYLKQVIQEYHPRQ</sequence>